<dbReference type="AlphaFoldDB" id="A0A9W7EUF4"/>
<evidence type="ECO:0000313" key="2">
    <source>
        <dbReference type="EMBL" id="GMH90455.1"/>
    </source>
</evidence>
<comment type="caution">
    <text evidence="2">The sequence shown here is derived from an EMBL/GenBank/DDBJ whole genome shotgun (WGS) entry which is preliminary data.</text>
</comment>
<dbReference type="Proteomes" id="UP001165160">
    <property type="component" value="Unassembled WGS sequence"/>
</dbReference>
<keyword evidence="1" id="KW-0812">Transmembrane</keyword>
<feature type="transmembrane region" description="Helical" evidence="1">
    <location>
        <begin position="225"/>
        <end position="245"/>
    </location>
</feature>
<keyword evidence="1" id="KW-0472">Membrane</keyword>
<dbReference type="EMBL" id="BRXX01000106">
    <property type="protein sequence ID" value="GMH90455.1"/>
    <property type="molecule type" value="Genomic_DNA"/>
</dbReference>
<accession>A0A9W7EUF4</accession>
<proteinExistence type="predicted"/>
<feature type="transmembrane region" description="Helical" evidence="1">
    <location>
        <begin position="194"/>
        <end position="213"/>
    </location>
</feature>
<keyword evidence="1" id="KW-1133">Transmembrane helix</keyword>
<evidence type="ECO:0000256" key="1">
    <source>
        <dbReference type="SAM" id="Phobius"/>
    </source>
</evidence>
<keyword evidence="3" id="KW-1185">Reference proteome</keyword>
<protein>
    <submittedName>
        <fullName evidence="2">Uncharacterized protein</fullName>
    </submittedName>
</protein>
<evidence type="ECO:0000313" key="3">
    <source>
        <dbReference type="Proteomes" id="UP001165160"/>
    </source>
</evidence>
<feature type="transmembrane region" description="Helical" evidence="1">
    <location>
        <begin position="72"/>
        <end position="95"/>
    </location>
</feature>
<name>A0A9W7EUF4_9STRA</name>
<organism evidence="2 3">
    <name type="scientific">Triparma verrucosa</name>
    <dbReference type="NCBI Taxonomy" id="1606542"/>
    <lineage>
        <taxon>Eukaryota</taxon>
        <taxon>Sar</taxon>
        <taxon>Stramenopiles</taxon>
        <taxon>Ochrophyta</taxon>
        <taxon>Bolidophyceae</taxon>
        <taxon>Parmales</taxon>
        <taxon>Triparmaceae</taxon>
        <taxon>Triparma</taxon>
    </lineage>
</organism>
<reference evidence="3" key="1">
    <citation type="journal article" date="2023" name="Commun. Biol.">
        <title>Genome analysis of Parmales, the sister group of diatoms, reveals the evolutionary specialization of diatoms from phago-mixotrophs to photoautotrophs.</title>
        <authorList>
            <person name="Ban H."/>
            <person name="Sato S."/>
            <person name="Yoshikawa S."/>
            <person name="Yamada K."/>
            <person name="Nakamura Y."/>
            <person name="Ichinomiya M."/>
            <person name="Sato N."/>
            <person name="Blanc-Mathieu R."/>
            <person name="Endo H."/>
            <person name="Kuwata A."/>
            <person name="Ogata H."/>
        </authorList>
    </citation>
    <scope>NUCLEOTIDE SEQUENCE [LARGE SCALE GENOMIC DNA]</scope>
    <source>
        <strain evidence="3">NIES 3699</strain>
    </source>
</reference>
<sequence>MPIWLPTQCTEIYSHDECWSLYASEGNPTCCDYDYSSNIPYLISSCGLTCATKQLSCNFYDMPDGPPCEDRLIVSFDGLVTLTATAVFIFFYAYLHNKRSILKSMPWTSSATSDPTRCPISKLDFTSDGLSCVCKSCNCAVSPSYFLPSSKSPLINNPNTAFHSVDPSAWYDDAASEGYNMCVACHTVKKSRTLPLVTLGIIFYLSWSLFVGLQSSERQRVDTESASTILLSIGIFVGIVNTIILKRSMTWLWQFRHGVAKIIEGELTESSRGEGGIEAQVQLVNKV</sequence>
<gene>
    <name evidence="2" type="ORF">TrVE_jg4151</name>
</gene>